<reference evidence="3 4" key="1">
    <citation type="submission" date="2024-06" db="EMBL/GenBank/DDBJ databases">
        <title>Complete genome of Phlyctema vagabunda strain 19-DSS-EL-015.</title>
        <authorList>
            <person name="Fiorenzani C."/>
        </authorList>
    </citation>
    <scope>NUCLEOTIDE SEQUENCE [LARGE SCALE GENOMIC DNA]</scope>
    <source>
        <strain evidence="3 4">19-DSS-EL-015</strain>
    </source>
</reference>
<name>A0ABR4PB56_9HELO</name>
<dbReference type="PANTHER" id="PTHR24320:SF272">
    <property type="entry name" value="NAD(P)-BINDING ROSSMANN-FOLD SUPERFAMILY PROTEIN"/>
    <property type="match status" value="1"/>
</dbReference>
<accession>A0ABR4PB56</accession>
<protein>
    <submittedName>
        <fullName evidence="3">Oxidoreductase</fullName>
    </submittedName>
</protein>
<dbReference type="Gene3D" id="3.40.50.720">
    <property type="entry name" value="NAD(P)-binding Rossmann-like Domain"/>
    <property type="match status" value="1"/>
</dbReference>
<comment type="caution">
    <text evidence="3">The sequence shown here is derived from an EMBL/GenBank/DDBJ whole genome shotgun (WGS) entry which is preliminary data.</text>
</comment>
<keyword evidence="2" id="KW-0560">Oxidoreductase</keyword>
<evidence type="ECO:0000313" key="4">
    <source>
        <dbReference type="Proteomes" id="UP001629113"/>
    </source>
</evidence>
<gene>
    <name evidence="3" type="ORF">PVAG01_07001</name>
</gene>
<organism evidence="3 4">
    <name type="scientific">Phlyctema vagabunda</name>
    <dbReference type="NCBI Taxonomy" id="108571"/>
    <lineage>
        <taxon>Eukaryota</taxon>
        <taxon>Fungi</taxon>
        <taxon>Dikarya</taxon>
        <taxon>Ascomycota</taxon>
        <taxon>Pezizomycotina</taxon>
        <taxon>Leotiomycetes</taxon>
        <taxon>Helotiales</taxon>
        <taxon>Dermateaceae</taxon>
        <taxon>Phlyctema</taxon>
    </lineage>
</organism>
<evidence type="ECO:0000256" key="2">
    <source>
        <dbReference type="ARBA" id="ARBA00023002"/>
    </source>
</evidence>
<proteinExistence type="inferred from homology"/>
<dbReference type="PRINTS" id="PR00081">
    <property type="entry name" value="GDHRDH"/>
</dbReference>
<evidence type="ECO:0000256" key="1">
    <source>
        <dbReference type="ARBA" id="ARBA00006484"/>
    </source>
</evidence>
<dbReference type="EMBL" id="JBFCZG010000006">
    <property type="protein sequence ID" value="KAL3420556.1"/>
    <property type="molecule type" value="Genomic_DNA"/>
</dbReference>
<dbReference type="InterPro" id="IPR036291">
    <property type="entry name" value="NAD(P)-bd_dom_sf"/>
</dbReference>
<dbReference type="InterPro" id="IPR002347">
    <property type="entry name" value="SDR_fam"/>
</dbReference>
<evidence type="ECO:0000313" key="3">
    <source>
        <dbReference type="EMBL" id="KAL3420556.1"/>
    </source>
</evidence>
<dbReference type="SUPFAM" id="SSF51735">
    <property type="entry name" value="NAD(P)-binding Rossmann-fold domains"/>
    <property type="match status" value="1"/>
</dbReference>
<sequence>MADRYAEIHKDANGPGDARPIAKQIIDDENLVGKLGGKVILITGASGGLGLETARALYPTGATLYLTARDLEKGKTALGELANSERVHLLELDLESLASVRDCASQVLSQSKTLNILINNAGVMATPEGKTKDGFETQIGTNHLAHFLLFNLVKERLLESSTPDFNSRAVILSSIAHRNGTVNFDNLNLEGVYDPLVAYSQSKLANLWTSNEIERRYGSKGLHSWSVQPGGINTGLLKHLTPEVKGMLEGDASLMKIFKTPEQGAATTTWAAVAKALEGKGGRYLEDVQIVGPWNPEQGLWSVGYGPPAYDEKNEARLWARSLELVGLEDDA</sequence>
<dbReference type="Proteomes" id="UP001629113">
    <property type="component" value="Unassembled WGS sequence"/>
</dbReference>
<dbReference type="PANTHER" id="PTHR24320">
    <property type="entry name" value="RETINOL DEHYDROGENASE"/>
    <property type="match status" value="1"/>
</dbReference>
<keyword evidence="4" id="KW-1185">Reference proteome</keyword>
<dbReference type="Pfam" id="PF00106">
    <property type="entry name" value="adh_short"/>
    <property type="match status" value="1"/>
</dbReference>
<comment type="similarity">
    <text evidence="1">Belongs to the short-chain dehydrogenases/reductases (SDR) family.</text>
</comment>